<proteinExistence type="predicted"/>
<feature type="region of interest" description="Disordered" evidence="1">
    <location>
        <begin position="79"/>
        <end position="117"/>
    </location>
</feature>
<comment type="caution">
    <text evidence="2">The sequence shown here is derived from an EMBL/GenBank/DDBJ whole genome shotgun (WGS) entry which is preliminary data.</text>
</comment>
<sequence>MSSIQKIYSSSDRFRMIESQNEDEPIPEDVLLEFDEMQVSFRDEGLSATTYSYTDHFFTSAAGKLLRPTSSFTTATNEAECGQAEPVKSAQNRHQSFNFKQGPPRRGNQFNRTRQRY</sequence>
<evidence type="ECO:0000256" key="1">
    <source>
        <dbReference type="SAM" id="MobiDB-lite"/>
    </source>
</evidence>
<accession>A0ABQ7QWJ2</accession>
<evidence type="ECO:0000313" key="3">
    <source>
        <dbReference type="Proteomes" id="UP000823941"/>
    </source>
</evidence>
<feature type="compositionally biased region" description="Polar residues" evidence="1">
    <location>
        <begin position="108"/>
        <end position="117"/>
    </location>
</feature>
<organism evidence="2 3">
    <name type="scientific">Plutella xylostella</name>
    <name type="common">Diamondback moth</name>
    <name type="synonym">Plutella maculipennis</name>
    <dbReference type="NCBI Taxonomy" id="51655"/>
    <lineage>
        <taxon>Eukaryota</taxon>
        <taxon>Metazoa</taxon>
        <taxon>Ecdysozoa</taxon>
        <taxon>Arthropoda</taxon>
        <taxon>Hexapoda</taxon>
        <taxon>Insecta</taxon>
        <taxon>Pterygota</taxon>
        <taxon>Neoptera</taxon>
        <taxon>Endopterygota</taxon>
        <taxon>Lepidoptera</taxon>
        <taxon>Glossata</taxon>
        <taxon>Ditrysia</taxon>
        <taxon>Yponomeutoidea</taxon>
        <taxon>Plutellidae</taxon>
        <taxon>Plutella</taxon>
    </lineage>
</organism>
<reference evidence="2 3" key="1">
    <citation type="submission" date="2021-06" db="EMBL/GenBank/DDBJ databases">
        <title>A haploid diamondback moth (Plutella xylostella L.) genome assembly resolves 31 chromosomes and identifies a diamide resistance mutation.</title>
        <authorList>
            <person name="Ward C.M."/>
            <person name="Perry K.D."/>
            <person name="Baker G."/>
            <person name="Powis K."/>
            <person name="Heckel D.G."/>
            <person name="Baxter S.W."/>
        </authorList>
    </citation>
    <scope>NUCLEOTIDE SEQUENCE [LARGE SCALE GENOMIC DNA]</scope>
    <source>
        <strain evidence="2 3">LV</strain>
        <tissue evidence="2">Single pupa</tissue>
    </source>
</reference>
<keyword evidence="3" id="KW-1185">Reference proteome</keyword>
<gene>
    <name evidence="2" type="ORF">JYU34_005330</name>
</gene>
<feature type="compositionally biased region" description="Polar residues" evidence="1">
    <location>
        <begin position="89"/>
        <end position="99"/>
    </location>
</feature>
<name>A0ABQ7QWJ2_PLUXY</name>
<dbReference type="EMBL" id="JAHIBW010000007">
    <property type="protein sequence ID" value="KAG7309374.1"/>
    <property type="molecule type" value="Genomic_DNA"/>
</dbReference>
<evidence type="ECO:0000313" key="2">
    <source>
        <dbReference type="EMBL" id="KAG7309374.1"/>
    </source>
</evidence>
<dbReference type="Proteomes" id="UP000823941">
    <property type="component" value="Chromosome 7"/>
</dbReference>
<protein>
    <submittedName>
        <fullName evidence="2">Uncharacterized protein</fullName>
    </submittedName>
</protein>